<dbReference type="GO" id="GO:0008137">
    <property type="term" value="F:NADH dehydrogenase (ubiquinone) activity"/>
    <property type="evidence" value="ECO:0007669"/>
    <property type="project" value="InterPro"/>
</dbReference>
<dbReference type="AlphaFoldDB" id="A0A098S5P6"/>
<evidence type="ECO:0000313" key="11">
    <source>
        <dbReference type="Proteomes" id="UP000029736"/>
    </source>
</evidence>
<feature type="transmembrane region" description="Helical" evidence="8">
    <location>
        <begin position="272"/>
        <end position="292"/>
    </location>
</feature>
<accession>A0A098S5P6</accession>
<comment type="subcellular location">
    <subcellularLocation>
        <location evidence="1">Cell membrane</location>
        <topology evidence="1">Multi-pass membrane protein</topology>
    </subcellularLocation>
    <subcellularLocation>
        <location evidence="7">Membrane</location>
        <topology evidence="7">Multi-pass membrane protein</topology>
    </subcellularLocation>
</comment>
<feature type="transmembrane region" description="Helical" evidence="8">
    <location>
        <begin position="403"/>
        <end position="431"/>
    </location>
</feature>
<dbReference type="PANTHER" id="PTHR42703">
    <property type="entry name" value="NADH DEHYDROGENASE"/>
    <property type="match status" value="1"/>
</dbReference>
<dbReference type="InterPro" id="IPR050586">
    <property type="entry name" value="CPA3_Na-H_Antiporter_D"/>
</dbReference>
<dbReference type="GO" id="GO:0042773">
    <property type="term" value="P:ATP synthesis coupled electron transport"/>
    <property type="evidence" value="ECO:0007669"/>
    <property type="project" value="InterPro"/>
</dbReference>
<sequence length="501" mass="54504">MPTLLLFPLWVLLAAFIFCILSWQRVKVQAAIAVVAGFLYLAAAASLFMEVNQNGIQVIQIGNWPAPFGITLVADLLASGMVLISAVIAFAIILYSIQDISAARKKKGFYPVLLVMMFGVCGSFLTGDIFNLYVWFEVMLVASFVLIVLGNSKKQLEGAVKYVTLSFISSGFLLTGSAILYKLTGTLNMADLSVAIAQHPNPELITVSAVFFLTGFGIKAALFPFFSWLPASYPTPPISVVGLMAGLLTKVGVYALIRFFTLLYTHDLPTTHSVLLVLAGLTMFFGVLGAIAQRNFKKILSFHIVSQIGYMIMGLALFTPLAIAGSIFYIIHHILVKTNLFLISGIVKITNGHYALSKLGGVYDRFPFVTVLFAISAFSLAGIPPLSGFWGKFILAKAGLESGAYVIVAVSLLVGLLTLFSMSKIWVSVFWSAGPATKSNPPQYDSPTLFRRYYCLLLASVFLTLCTLGISFYPDFLISFSEQAAEQLLNPQEYINAVLNP</sequence>
<evidence type="ECO:0000256" key="6">
    <source>
        <dbReference type="ARBA" id="ARBA00023136"/>
    </source>
</evidence>
<evidence type="ECO:0000256" key="3">
    <source>
        <dbReference type="ARBA" id="ARBA00022475"/>
    </source>
</evidence>
<evidence type="ECO:0000259" key="9">
    <source>
        <dbReference type="Pfam" id="PF00361"/>
    </source>
</evidence>
<feature type="transmembrane region" description="Helical" evidence="8">
    <location>
        <begin position="204"/>
        <end position="226"/>
    </location>
</feature>
<feature type="transmembrane region" description="Helical" evidence="8">
    <location>
        <begin position="109"/>
        <end position="126"/>
    </location>
</feature>
<feature type="transmembrane region" description="Helical" evidence="8">
    <location>
        <begin position="69"/>
        <end position="97"/>
    </location>
</feature>
<protein>
    <submittedName>
        <fullName evidence="10">NADH/ubiquinone/plastoquinone</fullName>
    </submittedName>
</protein>
<keyword evidence="6 8" id="KW-0472">Membrane</keyword>
<feature type="transmembrane region" description="Helical" evidence="8">
    <location>
        <begin position="304"/>
        <end position="331"/>
    </location>
</feature>
<dbReference type="PRINTS" id="PR01437">
    <property type="entry name" value="NUOXDRDTASE4"/>
</dbReference>
<dbReference type="InterPro" id="IPR001750">
    <property type="entry name" value="ND/Mrp_TM"/>
</dbReference>
<feature type="transmembrane region" description="Helical" evidence="8">
    <location>
        <begin position="238"/>
        <end position="260"/>
    </location>
</feature>
<evidence type="ECO:0000256" key="4">
    <source>
        <dbReference type="ARBA" id="ARBA00022692"/>
    </source>
</evidence>
<organism evidence="10 11">
    <name type="scientific">Phaeodactylibacter xiamenensis</name>
    <dbReference type="NCBI Taxonomy" id="1524460"/>
    <lineage>
        <taxon>Bacteria</taxon>
        <taxon>Pseudomonadati</taxon>
        <taxon>Bacteroidota</taxon>
        <taxon>Saprospiria</taxon>
        <taxon>Saprospirales</taxon>
        <taxon>Haliscomenobacteraceae</taxon>
        <taxon>Phaeodactylibacter</taxon>
    </lineage>
</organism>
<feature type="transmembrane region" description="Helical" evidence="8">
    <location>
        <begin position="6"/>
        <end position="23"/>
    </location>
</feature>
<dbReference type="PANTHER" id="PTHR42703:SF1">
    <property type="entry name" value="NA(+)_H(+) ANTIPORTER SUBUNIT D1"/>
    <property type="match status" value="1"/>
</dbReference>
<feature type="transmembrane region" description="Helical" evidence="8">
    <location>
        <begin position="162"/>
        <end position="184"/>
    </location>
</feature>
<feature type="transmembrane region" description="Helical" evidence="8">
    <location>
        <begin position="366"/>
        <end position="391"/>
    </location>
</feature>
<keyword evidence="10" id="KW-0830">Ubiquinone</keyword>
<dbReference type="GO" id="GO:0005886">
    <property type="term" value="C:plasma membrane"/>
    <property type="evidence" value="ECO:0007669"/>
    <property type="project" value="UniProtKB-SubCell"/>
</dbReference>
<evidence type="ECO:0000256" key="5">
    <source>
        <dbReference type="ARBA" id="ARBA00022989"/>
    </source>
</evidence>
<feature type="transmembrane region" description="Helical" evidence="8">
    <location>
        <begin position="30"/>
        <end position="49"/>
    </location>
</feature>
<comment type="caution">
    <text evidence="10">The sequence shown here is derived from an EMBL/GenBank/DDBJ whole genome shotgun (WGS) entry which is preliminary data.</text>
</comment>
<dbReference type="OrthoDB" id="9811718at2"/>
<evidence type="ECO:0000256" key="2">
    <source>
        <dbReference type="ARBA" id="ARBA00005346"/>
    </source>
</evidence>
<proteinExistence type="inferred from homology"/>
<dbReference type="STRING" id="1524460.IX84_20570"/>
<dbReference type="InterPro" id="IPR003918">
    <property type="entry name" value="NADH_UbQ_OxRdtase"/>
</dbReference>
<dbReference type="Pfam" id="PF00361">
    <property type="entry name" value="Proton_antipo_M"/>
    <property type="match status" value="1"/>
</dbReference>
<feature type="transmembrane region" description="Helical" evidence="8">
    <location>
        <begin position="451"/>
        <end position="473"/>
    </location>
</feature>
<evidence type="ECO:0000313" key="10">
    <source>
        <dbReference type="EMBL" id="KGE86552.1"/>
    </source>
</evidence>
<comment type="similarity">
    <text evidence="2">Belongs to the CPA3 antiporters (TC 2.A.63) subunit D family.</text>
</comment>
<keyword evidence="4 7" id="KW-0812">Transmembrane</keyword>
<feature type="domain" description="NADH:quinone oxidoreductase/Mrp antiporter transmembrane" evidence="9">
    <location>
        <begin position="128"/>
        <end position="417"/>
    </location>
</feature>
<evidence type="ECO:0000256" key="7">
    <source>
        <dbReference type="RuleBase" id="RU000320"/>
    </source>
</evidence>
<evidence type="ECO:0000256" key="8">
    <source>
        <dbReference type="SAM" id="Phobius"/>
    </source>
</evidence>
<reference evidence="10 11" key="1">
    <citation type="journal article" date="2014" name="Int. J. Syst. Evol. Microbiol.">
        <title>Phaeodactylibacter xiamenensis gen. nov., sp. nov., a member of the family Saprospiraceae isolated from the marine alga Phaeodactylum tricornutum.</title>
        <authorList>
            <person name="Chen Z.Jr."/>
            <person name="Lei X."/>
            <person name="Lai Q."/>
            <person name="Li Y."/>
            <person name="Zhang B."/>
            <person name="Zhang J."/>
            <person name="Zhang H."/>
            <person name="Yang L."/>
            <person name="Zheng W."/>
            <person name="Tian Y."/>
            <person name="Yu Z."/>
            <person name="Xu H.Jr."/>
            <person name="Zheng T."/>
        </authorList>
    </citation>
    <scope>NUCLEOTIDE SEQUENCE [LARGE SCALE GENOMIC DNA]</scope>
    <source>
        <strain evidence="10 11">KD52</strain>
    </source>
</reference>
<gene>
    <name evidence="10" type="ORF">IX84_20570</name>
</gene>
<dbReference type="EMBL" id="JPOS01000077">
    <property type="protein sequence ID" value="KGE86552.1"/>
    <property type="molecule type" value="Genomic_DNA"/>
</dbReference>
<feature type="transmembrane region" description="Helical" evidence="8">
    <location>
        <begin position="132"/>
        <end position="150"/>
    </location>
</feature>
<keyword evidence="11" id="KW-1185">Reference proteome</keyword>
<keyword evidence="5 8" id="KW-1133">Transmembrane helix</keyword>
<name>A0A098S5P6_9BACT</name>
<keyword evidence="3" id="KW-1003">Cell membrane</keyword>
<dbReference type="Proteomes" id="UP000029736">
    <property type="component" value="Unassembled WGS sequence"/>
</dbReference>
<evidence type="ECO:0000256" key="1">
    <source>
        <dbReference type="ARBA" id="ARBA00004651"/>
    </source>
</evidence>